<organism evidence="4">
    <name type="scientific">bioreactor metagenome</name>
    <dbReference type="NCBI Taxonomy" id="1076179"/>
    <lineage>
        <taxon>unclassified sequences</taxon>
        <taxon>metagenomes</taxon>
        <taxon>ecological metagenomes</taxon>
    </lineage>
</organism>
<dbReference type="InterPro" id="IPR008490">
    <property type="entry name" value="Transposase_InsH_N"/>
</dbReference>
<dbReference type="InterPro" id="IPR047710">
    <property type="entry name" value="Transpos_IS5-like"/>
</dbReference>
<feature type="domain" description="Transposase DDE" evidence="3">
    <location>
        <begin position="364"/>
        <end position="455"/>
    </location>
</feature>
<dbReference type="PANTHER" id="PTHR33803">
    <property type="entry name" value="IS1478 TRANSPOSASE"/>
    <property type="match status" value="1"/>
</dbReference>
<dbReference type="Pfam" id="PF05598">
    <property type="entry name" value="DUF772"/>
    <property type="match status" value="1"/>
</dbReference>
<name>A0A645APT1_9ZZZZ</name>
<comment type="caution">
    <text evidence="4">The sequence shown here is derived from an EMBL/GenBank/DDBJ whole genome shotgun (WGS) entry which is preliminary data.</text>
</comment>
<feature type="domain" description="Transposase InsH N-terminal" evidence="2">
    <location>
        <begin position="21"/>
        <end position="117"/>
    </location>
</feature>
<protein>
    <submittedName>
        <fullName evidence="4">IS5 family transposase ISBco3</fullName>
    </submittedName>
</protein>
<dbReference type="AlphaFoldDB" id="A0A645APT1"/>
<sequence>MYEKKTKQVSFDENPNSFIGAHLSPENRWVKLAQIIPWSRLEGRYHRTFANPKVGNPAKSCRMAIGSLIIKERLRLSDEETLAIILDSPYMQFFIGMHSFSDRAPFDASTMTYFRKRLTPEILAEINQLIVEASKDDNKHDDNASGDDGTSAESKPEAKNEGTLILDATCAPADVHFPTDVALLNDSRVKLEELIDHLHEGREEKKPRTYRQKARTLYLRFARNRRPRYKQIRRAIREQLGFVRRDIELVKELLAASSRQMTPRQMQYWQTIQTVYRQQQEMYQEKKHKVEDRIVNIHQPWVRPIVRGKATADVEFGAKISVSLVNGYAMIEQLDWNAFNESGDLQTAVERYREQHGCYPERILADKIYRNRKNHQYCARLGIRMNGPNLGRPPKDKKLYDEQKRQERSEAGERNAVEGKFGEAKRCYTLSRVMTRLKNTSEVSIHMTFLVMNLEKRLRDIILLFYSWLPAEQLAFA</sequence>
<dbReference type="InterPro" id="IPR025668">
    <property type="entry name" value="Tnp_DDE_dom"/>
</dbReference>
<proteinExistence type="predicted"/>
<feature type="compositionally biased region" description="Basic and acidic residues" evidence="1">
    <location>
        <begin position="134"/>
        <end position="143"/>
    </location>
</feature>
<evidence type="ECO:0000259" key="2">
    <source>
        <dbReference type="Pfam" id="PF05598"/>
    </source>
</evidence>
<reference evidence="4" key="1">
    <citation type="submission" date="2019-08" db="EMBL/GenBank/DDBJ databases">
        <authorList>
            <person name="Kucharzyk K."/>
            <person name="Murdoch R.W."/>
            <person name="Higgins S."/>
            <person name="Loffler F."/>
        </authorList>
    </citation>
    <scope>NUCLEOTIDE SEQUENCE</scope>
</reference>
<dbReference type="Pfam" id="PF13586">
    <property type="entry name" value="DDE_Tnp_1_2"/>
    <property type="match status" value="1"/>
</dbReference>
<dbReference type="EMBL" id="VSSQ01015097">
    <property type="protein sequence ID" value="MPM55067.1"/>
    <property type="molecule type" value="Genomic_DNA"/>
</dbReference>
<accession>A0A645APT1</accession>
<evidence type="ECO:0000313" key="4">
    <source>
        <dbReference type="EMBL" id="MPM55067.1"/>
    </source>
</evidence>
<gene>
    <name evidence="4" type="ORF">SDC9_101852</name>
</gene>
<dbReference type="PANTHER" id="PTHR33803:SF3">
    <property type="entry name" value="BLL1974 PROTEIN"/>
    <property type="match status" value="1"/>
</dbReference>
<dbReference type="NCBIfam" id="NF033578">
    <property type="entry name" value="transpos_IS5_1"/>
    <property type="match status" value="1"/>
</dbReference>
<feature type="region of interest" description="Disordered" evidence="1">
    <location>
        <begin position="134"/>
        <end position="159"/>
    </location>
</feature>
<evidence type="ECO:0000259" key="3">
    <source>
        <dbReference type="Pfam" id="PF13586"/>
    </source>
</evidence>
<evidence type="ECO:0000256" key="1">
    <source>
        <dbReference type="SAM" id="MobiDB-lite"/>
    </source>
</evidence>